<evidence type="ECO:0000256" key="2">
    <source>
        <dbReference type="ARBA" id="ARBA00008787"/>
    </source>
</evidence>
<comment type="similarity">
    <text evidence="2 6">Belongs to the FliS family.</text>
</comment>
<reference evidence="7" key="1">
    <citation type="submission" date="2021-04" db="EMBL/GenBank/DDBJ databases">
        <authorList>
            <person name="Hornung B."/>
        </authorList>
    </citation>
    <scope>NUCLEOTIDE SEQUENCE</scope>
    <source>
        <strain evidence="7">G5G6</strain>
    </source>
</reference>
<dbReference type="GO" id="GO:0071973">
    <property type="term" value="P:bacterial-type flagellum-dependent cell motility"/>
    <property type="evidence" value="ECO:0007669"/>
    <property type="project" value="TreeGrafter"/>
</dbReference>
<evidence type="ECO:0000256" key="3">
    <source>
        <dbReference type="ARBA" id="ARBA00022490"/>
    </source>
</evidence>
<evidence type="ECO:0000313" key="8">
    <source>
        <dbReference type="Proteomes" id="UP000742786"/>
    </source>
</evidence>
<dbReference type="GO" id="GO:0005829">
    <property type="term" value="C:cytosol"/>
    <property type="evidence" value="ECO:0007669"/>
    <property type="project" value="UniProtKB-SubCell"/>
</dbReference>
<dbReference type="NCBIfam" id="TIGR00208">
    <property type="entry name" value="fliS"/>
    <property type="match status" value="1"/>
</dbReference>
<sequence>MFATPHTSAVKAYARVGIETDIVTADPHKLIVMLYEGARLSIATAKLHMQRNEIGAKGEAISKAISIIDQGLKASLDVNAGGKIAEKLYALYEYMCRRLLLANLKNQPEMLDEVAGLLGELNEAWNSIGKGLGSNTTTTENKLRRV</sequence>
<name>A0A916J1E4_9PROT</name>
<dbReference type="PANTHER" id="PTHR34773:SF1">
    <property type="entry name" value="FLAGELLAR SECRETION CHAPERONE FLIS"/>
    <property type="match status" value="1"/>
</dbReference>
<keyword evidence="7" id="KW-0282">Flagellum</keyword>
<keyword evidence="7" id="KW-0969">Cilium</keyword>
<dbReference type="InterPro" id="IPR036584">
    <property type="entry name" value="FliS_sf"/>
</dbReference>
<dbReference type="CDD" id="cd16098">
    <property type="entry name" value="FliS"/>
    <property type="match status" value="1"/>
</dbReference>
<keyword evidence="7" id="KW-0966">Cell projection</keyword>
<protein>
    <recommendedName>
        <fullName evidence="6">Flagellar secretion chaperone FliS</fullName>
    </recommendedName>
</protein>
<dbReference type="Gene3D" id="1.20.120.340">
    <property type="entry name" value="Flagellar protein FliS"/>
    <property type="match status" value="1"/>
</dbReference>
<dbReference type="EMBL" id="CAJQUM010000001">
    <property type="protein sequence ID" value="CAG4882207.1"/>
    <property type="molecule type" value="Genomic_DNA"/>
</dbReference>
<accession>A0A916J1E4</accession>
<keyword evidence="4 6" id="KW-1005">Bacterial flagellum biogenesis</keyword>
<dbReference type="Pfam" id="PF02561">
    <property type="entry name" value="FliS"/>
    <property type="match status" value="1"/>
</dbReference>
<proteinExistence type="inferred from homology"/>
<keyword evidence="8" id="KW-1185">Reference proteome</keyword>
<dbReference type="PANTHER" id="PTHR34773">
    <property type="entry name" value="FLAGELLAR SECRETION CHAPERONE FLIS"/>
    <property type="match status" value="1"/>
</dbReference>
<evidence type="ECO:0000256" key="1">
    <source>
        <dbReference type="ARBA" id="ARBA00004514"/>
    </source>
</evidence>
<organism evidence="7 8">
    <name type="scientific">Georgfuchsia toluolica</name>
    <dbReference type="NCBI Taxonomy" id="424218"/>
    <lineage>
        <taxon>Bacteria</taxon>
        <taxon>Pseudomonadati</taxon>
        <taxon>Pseudomonadota</taxon>
        <taxon>Betaproteobacteria</taxon>
        <taxon>Nitrosomonadales</taxon>
        <taxon>Sterolibacteriaceae</taxon>
        <taxon>Georgfuchsia</taxon>
    </lineage>
</organism>
<dbReference type="InterPro" id="IPR003713">
    <property type="entry name" value="FliS"/>
</dbReference>
<dbReference type="GO" id="GO:0044780">
    <property type="term" value="P:bacterial-type flagellum assembly"/>
    <property type="evidence" value="ECO:0007669"/>
    <property type="project" value="InterPro"/>
</dbReference>
<keyword evidence="5" id="KW-0143">Chaperone</keyword>
<comment type="caution">
    <text evidence="7">The sequence shown here is derived from an EMBL/GenBank/DDBJ whole genome shotgun (WGS) entry which is preliminary data.</text>
</comment>
<dbReference type="PIRSF" id="PIRSF039090">
    <property type="entry name" value="Flis"/>
    <property type="match status" value="1"/>
</dbReference>
<keyword evidence="3 6" id="KW-0963">Cytoplasm</keyword>
<evidence type="ECO:0000256" key="4">
    <source>
        <dbReference type="ARBA" id="ARBA00022795"/>
    </source>
</evidence>
<dbReference type="SUPFAM" id="SSF101116">
    <property type="entry name" value="Flagellar export chaperone FliS"/>
    <property type="match status" value="1"/>
</dbReference>
<gene>
    <name evidence="7" type="primary">fliS</name>
    <name evidence="7" type="ORF">GTOL_10089</name>
</gene>
<evidence type="ECO:0000313" key="7">
    <source>
        <dbReference type="EMBL" id="CAG4882207.1"/>
    </source>
</evidence>
<evidence type="ECO:0000256" key="5">
    <source>
        <dbReference type="ARBA" id="ARBA00023186"/>
    </source>
</evidence>
<dbReference type="Proteomes" id="UP000742786">
    <property type="component" value="Unassembled WGS sequence"/>
</dbReference>
<dbReference type="RefSeq" id="WP_220634306.1">
    <property type="nucleotide sequence ID" value="NZ_CAJQUM010000001.1"/>
</dbReference>
<dbReference type="AlphaFoldDB" id="A0A916J1E4"/>
<evidence type="ECO:0000256" key="6">
    <source>
        <dbReference type="PIRNR" id="PIRNR039090"/>
    </source>
</evidence>
<comment type="subcellular location">
    <subcellularLocation>
        <location evidence="1 6">Cytoplasm</location>
        <location evidence="1 6">Cytosol</location>
    </subcellularLocation>
</comment>